<reference evidence="8 10" key="2">
    <citation type="submission" date="2018-08" db="EMBL/GenBank/DDBJ databases">
        <title>Genetic Globetrotter - A new plasmid hitch-hiking vast phylogenetic and geographic distances.</title>
        <authorList>
            <person name="Vollmers J."/>
            <person name="Petersen J."/>
        </authorList>
    </citation>
    <scope>NUCLEOTIDE SEQUENCE [LARGE SCALE GENOMIC DNA]</scope>
    <source>
        <strain evidence="8 10">DSM 26383</strain>
    </source>
</reference>
<dbReference type="GO" id="GO:0015658">
    <property type="term" value="F:branched-chain amino acid transmembrane transporter activity"/>
    <property type="evidence" value="ECO:0007669"/>
    <property type="project" value="InterPro"/>
</dbReference>
<feature type="transmembrane region" description="Helical" evidence="6">
    <location>
        <begin position="37"/>
        <end position="55"/>
    </location>
</feature>
<dbReference type="PANTHER" id="PTHR30482:SF20">
    <property type="entry name" value="HIGH-AFFINITY BRANCHED-CHAIN AMINO ACID TRANSPORT SYSTEM PERMEASE PROTEIN LIVM"/>
    <property type="match status" value="1"/>
</dbReference>
<evidence type="ECO:0000313" key="7">
    <source>
        <dbReference type="EMBL" id="KRS15759.1"/>
    </source>
</evidence>
<name>A0A0T5P4D4_9RHOB</name>
<proteinExistence type="predicted"/>
<organism evidence="7 9">
    <name type="scientific">Roseovarius indicus</name>
    <dbReference type="NCBI Taxonomy" id="540747"/>
    <lineage>
        <taxon>Bacteria</taxon>
        <taxon>Pseudomonadati</taxon>
        <taxon>Pseudomonadota</taxon>
        <taxon>Alphaproteobacteria</taxon>
        <taxon>Rhodobacterales</taxon>
        <taxon>Roseobacteraceae</taxon>
        <taxon>Roseovarius</taxon>
    </lineage>
</organism>
<dbReference type="CDD" id="cd06581">
    <property type="entry name" value="TM_PBP1_LivM_like"/>
    <property type="match status" value="1"/>
</dbReference>
<dbReference type="Pfam" id="PF02653">
    <property type="entry name" value="BPD_transp_2"/>
    <property type="match status" value="1"/>
</dbReference>
<evidence type="ECO:0000256" key="1">
    <source>
        <dbReference type="ARBA" id="ARBA00004651"/>
    </source>
</evidence>
<evidence type="ECO:0000256" key="2">
    <source>
        <dbReference type="ARBA" id="ARBA00022475"/>
    </source>
</evidence>
<protein>
    <submittedName>
        <fullName evidence="8">Leucine/isoleucine/valine transporter permease subunit</fullName>
    </submittedName>
</protein>
<evidence type="ECO:0000313" key="10">
    <source>
        <dbReference type="Proteomes" id="UP000325785"/>
    </source>
</evidence>
<reference evidence="7 9" key="1">
    <citation type="submission" date="2015-04" db="EMBL/GenBank/DDBJ databases">
        <title>The draft genome sequence of Roseovarius indicus B108T.</title>
        <authorList>
            <person name="Li G."/>
            <person name="Lai Q."/>
            <person name="Shao Z."/>
            <person name="Yan P."/>
        </authorList>
    </citation>
    <scope>NUCLEOTIDE SEQUENCE [LARGE SCALE GENOMIC DNA]</scope>
    <source>
        <strain evidence="7 9">B108</strain>
    </source>
</reference>
<keyword evidence="4 6" id="KW-1133">Transmembrane helix</keyword>
<dbReference type="AlphaFoldDB" id="A0A0T5P4D4"/>
<dbReference type="EMBL" id="CP031598">
    <property type="protein sequence ID" value="QEW25179.1"/>
    <property type="molecule type" value="Genomic_DNA"/>
</dbReference>
<dbReference type="InterPro" id="IPR043428">
    <property type="entry name" value="LivM-like"/>
</dbReference>
<evidence type="ECO:0000256" key="5">
    <source>
        <dbReference type="ARBA" id="ARBA00023136"/>
    </source>
</evidence>
<feature type="transmembrane region" description="Helical" evidence="6">
    <location>
        <begin position="215"/>
        <end position="240"/>
    </location>
</feature>
<gene>
    <name evidence="8" type="ORF">RIdsm_00964</name>
    <name evidence="7" type="ORF">XM52_22125</name>
</gene>
<keyword evidence="5 6" id="KW-0472">Membrane</keyword>
<evidence type="ECO:0000313" key="8">
    <source>
        <dbReference type="EMBL" id="QEW25179.1"/>
    </source>
</evidence>
<dbReference type="Proteomes" id="UP000325785">
    <property type="component" value="Chromosome"/>
</dbReference>
<feature type="transmembrane region" description="Helical" evidence="6">
    <location>
        <begin position="289"/>
        <end position="311"/>
    </location>
</feature>
<dbReference type="InterPro" id="IPR001851">
    <property type="entry name" value="ABC_transp_permease"/>
</dbReference>
<feature type="transmembrane region" description="Helical" evidence="6">
    <location>
        <begin position="89"/>
        <end position="114"/>
    </location>
</feature>
<evidence type="ECO:0000256" key="4">
    <source>
        <dbReference type="ARBA" id="ARBA00022989"/>
    </source>
</evidence>
<comment type="subcellular location">
    <subcellularLocation>
        <location evidence="1">Cell membrane</location>
        <topology evidence="1">Multi-pass membrane protein</topology>
    </subcellularLocation>
</comment>
<keyword evidence="9" id="KW-1185">Reference proteome</keyword>
<dbReference type="OrthoDB" id="9810505at2"/>
<feature type="transmembrane region" description="Helical" evidence="6">
    <location>
        <begin position="252"/>
        <end position="277"/>
    </location>
</feature>
<evidence type="ECO:0000256" key="3">
    <source>
        <dbReference type="ARBA" id="ARBA00022692"/>
    </source>
</evidence>
<feature type="transmembrane region" description="Helical" evidence="6">
    <location>
        <begin position="62"/>
        <end position="83"/>
    </location>
</feature>
<keyword evidence="2" id="KW-1003">Cell membrane</keyword>
<feature type="transmembrane region" description="Helical" evidence="6">
    <location>
        <begin position="166"/>
        <end position="184"/>
    </location>
</feature>
<dbReference type="KEGG" id="rid:RIdsm_00964"/>
<dbReference type="Proteomes" id="UP000051401">
    <property type="component" value="Unassembled WGS sequence"/>
</dbReference>
<dbReference type="GO" id="GO:0005886">
    <property type="term" value="C:plasma membrane"/>
    <property type="evidence" value="ECO:0007669"/>
    <property type="project" value="UniProtKB-SubCell"/>
</dbReference>
<evidence type="ECO:0000313" key="9">
    <source>
        <dbReference type="Proteomes" id="UP000051401"/>
    </source>
</evidence>
<dbReference type="STRING" id="540747.SAMN04488031_10667"/>
<keyword evidence="3 6" id="KW-0812">Transmembrane</keyword>
<feature type="transmembrane region" description="Helical" evidence="6">
    <location>
        <begin position="12"/>
        <end position="31"/>
    </location>
</feature>
<dbReference type="PATRIC" id="fig|540747.5.peg.2205"/>
<dbReference type="EMBL" id="LAXI01000019">
    <property type="protein sequence ID" value="KRS15759.1"/>
    <property type="molecule type" value="Genomic_DNA"/>
</dbReference>
<dbReference type="RefSeq" id="WP_057819662.1">
    <property type="nucleotide sequence ID" value="NZ_CP031598.1"/>
</dbReference>
<sequence length="325" mass="34515">MQLFAKLDSPRTVVLDLVTVLAVIAGVSVLAAVGSSYLQGALVIFSINAILVISYRTITTMGGWSFAHVAIMGVGGYAVAVLSKPPLEIPVALTFIVGGLAAGVVSALLAYPVLRTRQYYFFLSTFAAGEALRQCFIQFRQLTGGTSGIAFIEYPAFIQSGDTAQFLALVLGAFFLLGLLYLMFDASEIGMKIRAVGLDETLSQSLGMNPWRLRALAFVLGSVGAGVAGGLLVSYNGIVAPADFSPELMFKIVAACIVGGTKRLYGPILGLVFLTFVEEAFRGVPEYVPFVWGGLVLAATLYAPSGLEGLVDRLRSLLVRRNRHA</sequence>
<accession>A0A0T5P4D4</accession>
<evidence type="ECO:0000256" key="6">
    <source>
        <dbReference type="SAM" id="Phobius"/>
    </source>
</evidence>
<dbReference type="PANTHER" id="PTHR30482">
    <property type="entry name" value="HIGH-AFFINITY BRANCHED-CHAIN AMINO ACID TRANSPORT SYSTEM PERMEASE"/>
    <property type="match status" value="1"/>
</dbReference>